<dbReference type="InterPro" id="IPR015421">
    <property type="entry name" value="PyrdxlP-dep_Trfase_major"/>
</dbReference>
<accession>D8RHY5</accession>
<proteinExistence type="predicted"/>
<evidence type="ECO:0000313" key="3">
    <source>
        <dbReference type="EMBL" id="EFJ27999.1"/>
    </source>
</evidence>
<dbReference type="InterPro" id="IPR015424">
    <property type="entry name" value="PyrdxlP-dep_Trfase"/>
</dbReference>
<sequence length="622" mass="68894">MGSIAGEEERQGAGDCGGCCGIGRVYVKEDDPSQPAQWRECSLGFSEICKAELVPDALFQAKIDADGAGAAVDDAKCAWLRSQLIGSGYELSTPFGKRDLFYADYTASGRCLFHIESFITQNIMPFYGNTHAEDSFVGDTTSFLVNESTRYLKHSLGATADDALLFCGSGCTAAVKRLQEVMGLAVPSILRDRVVKTLKDEERWVVFIGPFEHHSNLLSWRQSLAEVVEVPTNKQGLLDVEFLEKALADPKFAGRPKLGSFSACSNVTGILADTRAIARQLHRHGALACFDFASCGPYVRIEMRAGELDGYDAIALSPHKFVGGPGTPGLLLINKNLYLLRDKAPSTPGGGAVDFVNGYTEEDTLYLRDIEAREDAGTPPILQKIKAALAFWIKEEMGYELIESREQYFITTALKRLSANPNVMLLGNTEAKRAAILSFLVYATEPGDQVLEKRKILQGRFIVKLLDDLFGIQSRGGCSCAGPYGHALLNVDHNVSIKLRDAIQRGYGGVRLGWARLNFAYFMSIEEFEFVLSAIEFVAEYGQRFIPLYEFNWRSGAWTFMPEFKSKYAALAEEEKLEDELPEVKHKTYLETAISIAKLLPEHPQERDVPKYIDPVLVDFRV</sequence>
<keyword evidence="1" id="KW-0663">Pyridoxal phosphate</keyword>
<evidence type="ECO:0000259" key="2">
    <source>
        <dbReference type="Pfam" id="PF00266"/>
    </source>
</evidence>
<dbReference type="Gene3D" id="3.90.1150.10">
    <property type="entry name" value="Aspartate Aminotransferase, domain 1"/>
    <property type="match status" value="1"/>
</dbReference>
<dbReference type="STRING" id="88036.D8RHY5"/>
<dbReference type="eggNOG" id="KOG2840">
    <property type="taxonomic scope" value="Eukaryota"/>
</dbReference>
<dbReference type="PANTHER" id="PTHR43586:SF8">
    <property type="entry name" value="CYSTEINE DESULFURASE 1, CHLOROPLASTIC"/>
    <property type="match status" value="1"/>
</dbReference>
<dbReference type="OMA" id="ETRAGCS"/>
<dbReference type="HOGENOM" id="CLU_003433_9_3_1"/>
<dbReference type="GO" id="GO:0031071">
    <property type="term" value="F:cysteine desulfurase activity"/>
    <property type="evidence" value="ECO:0000318"/>
    <property type="project" value="GO_Central"/>
</dbReference>
<dbReference type="EMBL" id="GL377580">
    <property type="protein sequence ID" value="EFJ27999.1"/>
    <property type="molecule type" value="Genomic_DNA"/>
</dbReference>
<dbReference type="GO" id="GO:0006534">
    <property type="term" value="P:cysteine metabolic process"/>
    <property type="evidence" value="ECO:0000318"/>
    <property type="project" value="GO_Central"/>
</dbReference>
<organism evidence="4">
    <name type="scientific">Selaginella moellendorffii</name>
    <name type="common">Spikemoss</name>
    <dbReference type="NCBI Taxonomy" id="88036"/>
    <lineage>
        <taxon>Eukaryota</taxon>
        <taxon>Viridiplantae</taxon>
        <taxon>Streptophyta</taxon>
        <taxon>Embryophyta</taxon>
        <taxon>Tracheophyta</taxon>
        <taxon>Lycopodiopsida</taxon>
        <taxon>Selaginellales</taxon>
        <taxon>Selaginellaceae</taxon>
        <taxon>Selaginella</taxon>
    </lineage>
</organism>
<dbReference type="PANTHER" id="PTHR43586">
    <property type="entry name" value="CYSTEINE DESULFURASE"/>
    <property type="match status" value="1"/>
</dbReference>
<dbReference type="Pfam" id="PF00266">
    <property type="entry name" value="Aminotran_5"/>
    <property type="match status" value="1"/>
</dbReference>
<dbReference type="KEGG" id="smo:SELMODRAFT_94181"/>
<dbReference type="InterPro" id="IPR000192">
    <property type="entry name" value="Aminotrans_V_dom"/>
</dbReference>
<reference evidence="3 4" key="1">
    <citation type="journal article" date="2011" name="Science">
        <title>The Selaginella genome identifies genetic changes associated with the evolution of vascular plants.</title>
        <authorList>
            <person name="Banks J.A."/>
            <person name="Nishiyama T."/>
            <person name="Hasebe M."/>
            <person name="Bowman J.L."/>
            <person name="Gribskov M."/>
            <person name="dePamphilis C."/>
            <person name="Albert V.A."/>
            <person name="Aono N."/>
            <person name="Aoyama T."/>
            <person name="Ambrose B.A."/>
            <person name="Ashton N.W."/>
            <person name="Axtell M.J."/>
            <person name="Barker E."/>
            <person name="Barker M.S."/>
            <person name="Bennetzen J.L."/>
            <person name="Bonawitz N.D."/>
            <person name="Chapple C."/>
            <person name="Cheng C."/>
            <person name="Correa L.G."/>
            <person name="Dacre M."/>
            <person name="DeBarry J."/>
            <person name="Dreyer I."/>
            <person name="Elias M."/>
            <person name="Engstrom E.M."/>
            <person name="Estelle M."/>
            <person name="Feng L."/>
            <person name="Finet C."/>
            <person name="Floyd S.K."/>
            <person name="Frommer W.B."/>
            <person name="Fujita T."/>
            <person name="Gramzow L."/>
            <person name="Gutensohn M."/>
            <person name="Harholt J."/>
            <person name="Hattori M."/>
            <person name="Heyl A."/>
            <person name="Hirai T."/>
            <person name="Hiwatashi Y."/>
            <person name="Ishikawa M."/>
            <person name="Iwata M."/>
            <person name="Karol K.G."/>
            <person name="Koehler B."/>
            <person name="Kolukisaoglu U."/>
            <person name="Kubo M."/>
            <person name="Kurata T."/>
            <person name="Lalonde S."/>
            <person name="Li K."/>
            <person name="Li Y."/>
            <person name="Litt A."/>
            <person name="Lyons E."/>
            <person name="Manning G."/>
            <person name="Maruyama T."/>
            <person name="Michael T.P."/>
            <person name="Mikami K."/>
            <person name="Miyazaki S."/>
            <person name="Morinaga S."/>
            <person name="Murata T."/>
            <person name="Mueller-Roeber B."/>
            <person name="Nelson D.R."/>
            <person name="Obara M."/>
            <person name="Oguri Y."/>
            <person name="Olmstead R.G."/>
            <person name="Onodera N."/>
            <person name="Petersen B.L."/>
            <person name="Pils B."/>
            <person name="Prigge M."/>
            <person name="Rensing S.A."/>
            <person name="Riano-Pachon D.M."/>
            <person name="Roberts A.W."/>
            <person name="Sato Y."/>
            <person name="Scheller H.V."/>
            <person name="Schulz B."/>
            <person name="Schulz C."/>
            <person name="Shakirov E.V."/>
            <person name="Shibagaki N."/>
            <person name="Shinohara N."/>
            <person name="Shippen D.E."/>
            <person name="Soerensen I."/>
            <person name="Sotooka R."/>
            <person name="Sugimoto N."/>
            <person name="Sugita M."/>
            <person name="Sumikawa N."/>
            <person name="Tanurdzic M."/>
            <person name="Theissen G."/>
            <person name="Ulvskov P."/>
            <person name="Wakazuki S."/>
            <person name="Weng J.K."/>
            <person name="Willats W.W."/>
            <person name="Wipf D."/>
            <person name="Wolf P.G."/>
            <person name="Yang L."/>
            <person name="Zimmer A.D."/>
            <person name="Zhu Q."/>
            <person name="Mitros T."/>
            <person name="Hellsten U."/>
            <person name="Loque D."/>
            <person name="Otillar R."/>
            <person name="Salamov A."/>
            <person name="Schmutz J."/>
            <person name="Shapiro H."/>
            <person name="Lindquist E."/>
            <person name="Lucas S."/>
            <person name="Rokhsar D."/>
            <person name="Grigoriev I.V."/>
        </authorList>
    </citation>
    <scope>NUCLEOTIDE SEQUENCE [LARGE SCALE GENOMIC DNA]</scope>
</reference>
<evidence type="ECO:0000313" key="4">
    <source>
        <dbReference type="Proteomes" id="UP000001514"/>
    </source>
</evidence>
<protein>
    <recommendedName>
        <fullName evidence="2">Aminotransferase class V domain-containing protein</fullName>
    </recommendedName>
</protein>
<dbReference type="Gene3D" id="3.40.640.10">
    <property type="entry name" value="Type I PLP-dependent aspartate aminotransferase-like (Major domain)"/>
    <property type="match status" value="1"/>
</dbReference>
<dbReference type="OrthoDB" id="420046at2759"/>
<dbReference type="SUPFAM" id="SSF53383">
    <property type="entry name" value="PLP-dependent transferases"/>
    <property type="match status" value="1"/>
</dbReference>
<dbReference type="AlphaFoldDB" id="D8RHY5"/>
<dbReference type="Proteomes" id="UP000001514">
    <property type="component" value="Unassembled WGS sequence"/>
</dbReference>
<dbReference type="InParanoid" id="D8RHY5"/>
<feature type="domain" description="Aminotransferase class V" evidence="2">
    <location>
        <begin position="121"/>
        <end position="491"/>
    </location>
</feature>
<evidence type="ECO:0000256" key="1">
    <source>
        <dbReference type="ARBA" id="ARBA00022898"/>
    </source>
</evidence>
<gene>
    <name evidence="3" type="ORF">SELMODRAFT_94181</name>
</gene>
<name>D8RHY5_SELML</name>
<dbReference type="Gramene" id="EFJ27999">
    <property type="protein sequence ID" value="EFJ27999"/>
    <property type="gene ID" value="SELMODRAFT_94181"/>
</dbReference>
<keyword evidence="4" id="KW-1185">Reference proteome</keyword>
<dbReference type="InterPro" id="IPR015422">
    <property type="entry name" value="PyrdxlP-dep_Trfase_small"/>
</dbReference>